<organism evidence="1 2">
    <name type="scientific">Allacma fusca</name>
    <dbReference type="NCBI Taxonomy" id="39272"/>
    <lineage>
        <taxon>Eukaryota</taxon>
        <taxon>Metazoa</taxon>
        <taxon>Ecdysozoa</taxon>
        <taxon>Arthropoda</taxon>
        <taxon>Hexapoda</taxon>
        <taxon>Collembola</taxon>
        <taxon>Symphypleona</taxon>
        <taxon>Sminthuridae</taxon>
        <taxon>Allacma</taxon>
    </lineage>
</organism>
<protein>
    <submittedName>
        <fullName evidence="1">Uncharacterized protein</fullName>
    </submittedName>
</protein>
<accession>A0A8J2PQ58</accession>
<dbReference type="EMBL" id="CAJVCH010550095">
    <property type="protein sequence ID" value="CAG7829094.1"/>
    <property type="molecule type" value="Genomic_DNA"/>
</dbReference>
<comment type="caution">
    <text evidence="1">The sequence shown here is derived from an EMBL/GenBank/DDBJ whole genome shotgun (WGS) entry which is preliminary data.</text>
</comment>
<keyword evidence="2" id="KW-1185">Reference proteome</keyword>
<evidence type="ECO:0000313" key="1">
    <source>
        <dbReference type="EMBL" id="CAG7829094.1"/>
    </source>
</evidence>
<dbReference type="AlphaFoldDB" id="A0A8J2PQ58"/>
<sequence>STELFDRRDAPQKIQNLEIEKITSSKKLVCKYSSKGCKGSVIFTVT</sequence>
<name>A0A8J2PQ58_9HEXA</name>
<gene>
    <name evidence="1" type="ORF">AFUS01_LOCUS38977</name>
</gene>
<reference evidence="1" key="1">
    <citation type="submission" date="2021-06" db="EMBL/GenBank/DDBJ databases">
        <authorList>
            <person name="Hodson N. C."/>
            <person name="Mongue J. A."/>
            <person name="Jaron S. K."/>
        </authorList>
    </citation>
    <scope>NUCLEOTIDE SEQUENCE</scope>
</reference>
<dbReference type="Proteomes" id="UP000708208">
    <property type="component" value="Unassembled WGS sequence"/>
</dbReference>
<proteinExistence type="predicted"/>
<evidence type="ECO:0000313" key="2">
    <source>
        <dbReference type="Proteomes" id="UP000708208"/>
    </source>
</evidence>
<feature type="non-terminal residue" evidence="1">
    <location>
        <position position="1"/>
    </location>
</feature>